<organism evidence="1 2">
    <name type="scientific">Promicromonospora kroppenstedtii</name>
    <dbReference type="NCBI Taxonomy" id="440482"/>
    <lineage>
        <taxon>Bacteria</taxon>
        <taxon>Bacillati</taxon>
        <taxon>Actinomycetota</taxon>
        <taxon>Actinomycetes</taxon>
        <taxon>Micrococcales</taxon>
        <taxon>Promicromonosporaceae</taxon>
        <taxon>Promicromonospora</taxon>
    </lineage>
</organism>
<sequence length="327" mass="35091">MADVVELGKITCPSGQLVLTDGGYLSLWSGDRRPEDVAARPGPAVDMEIVGPDASAAARSFDRQPGIRLYDIPAQGVEEITEAFAEHSKKAGLDASLQVLPDQVPHRERVRYAIANGDPTFLNFGVPVLPVGGISTSSPLLVTATAGDWGWTQIRIVLGAAPTAQIRELGYLRVEQARLVIGDADALGSWVHEDPIDGLADVVFWGRDDAQLAVELDAPRLTGPGDVGYGWVDLPFQDALDRALDLESRRRSSGQAMFNFDFRRHSHHWHVMAKVRADEHEVGTISVGGADVMMAMTSVGDGEFAVHLELDAAGTPTAIVVVIDTEA</sequence>
<dbReference type="Proteomes" id="UP001611580">
    <property type="component" value="Unassembled WGS sequence"/>
</dbReference>
<proteinExistence type="predicted"/>
<dbReference type="EMBL" id="JBIRYI010000004">
    <property type="protein sequence ID" value="MFI2486837.1"/>
    <property type="molecule type" value="Genomic_DNA"/>
</dbReference>
<evidence type="ECO:0000313" key="1">
    <source>
        <dbReference type="EMBL" id="MFI2486837.1"/>
    </source>
</evidence>
<dbReference type="RefSeq" id="WP_397403081.1">
    <property type="nucleotide sequence ID" value="NZ_JBIRYI010000004.1"/>
</dbReference>
<reference evidence="1 2" key="1">
    <citation type="submission" date="2024-10" db="EMBL/GenBank/DDBJ databases">
        <title>The Natural Products Discovery Center: Release of the First 8490 Sequenced Strains for Exploring Actinobacteria Biosynthetic Diversity.</title>
        <authorList>
            <person name="Kalkreuter E."/>
            <person name="Kautsar S.A."/>
            <person name="Yang D."/>
            <person name="Bader C.D."/>
            <person name="Teijaro C.N."/>
            <person name="Fluegel L."/>
            <person name="Davis C.M."/>
            <person name="Simpson J.R."/>
            <person name="Lauterbach L."/>
            <person name="Steele A.D."/>
            <person name="Gui C."/>
            <person name="Meng S."/>
            <person name="Li G."/>
            <person name="Viehrig K."/>
            <person name="Ye F."/>
            <person name="Su P."/>
            <person name="Kiefer A.F."/>
            <person name="Nichols A."/>
            <person name="Cepeda A.J."/>
            <person name="Yan W."/>
            <person name="Fan B."/>
            <person name="Jiang Y."/>
            <person name="Adhikari A."/>
            <person name="Zheng C.-J."/>
            <person name="Schuster L."/>
            <person name="Cowan T.M."/>
            <person name="Smanski M.J."/>
            <person name="Chevrette M.G."/>
            <person name="De Carvalho L.P.S."/>
            <person name="Shen B."/>
        </authorList>
    </citation>
    <scope>NUCLEOTIDE SEQUENCE [LARGE SCALE GENOMIC DNA]</scope>
    <source>
        <strain evidence="1 2">NPDC019481</strain>
    </source>
</reference>
<evidence type="ECO:0000313" key="2">
    <source>
        <dbReference type="Proteomes" id="UP001611580"/>
    </source>
</evidence>
<gene>
    <name evidence="1" type="ORF">ACH47X_08005</name>
</gene>
<comment type="caution">
    <text evidence="1">The sequence shown here is derived from an EMBL/GenBank/DDBJ whole genome shotgun (WGS) entry which is preliminary data.</text>
</comment>
<keyword evidence="2" id="KW-1185">Reference proteome</keyword>
<protein>
    <submittedName>
        <fullName evidence="1">Uncharacterized protein</fullName>
    </submittedName>
</protein>
<name>A0ABW7XH56_9MICO</name>
<accession>A0ABW7XH56</accession>